<organism evidence="1 2">
    <name type="scientific">Suillus luteus UH-Slu-Lm8-n1</name>
    <dbReference type="NCBI Taxonomy" id="930992"/>
    <lineage>
        <taxon>Eukaryota</taxon>
        <taxon>Fungi</taxon>
        <taxon>Dikarya</taxon>
        <taxon>Basidiomycota</taxon>
        <taxon>Agaricomycotina</taxon>
        <taxon>Agaricomycetes</taxon>
        <taxon>Agaricomycetidae</taxon>
        <taxon>Boletales</taxon>
        <taxon>Suillineae</taxon>
        <taxon>Suillaceae</taxon>
        <taxon>Suillus</taxon>
    </lineage>
</organism>
<name>A0A0D0BSS0_9AGAM</name>
<gene>
    <name evidence="1" type="ORF">CY34DRAFT_797869</name>
</gene>
<sequence length="160" mass="18860">MLDELYKQYASVMGEEEIHSEQMIDNRLKDEQTLSSIKHFWDDRESGRYSSVSESCQMFTHIRVLVRGEVHVEMADEEQKRQISCKNIEAFYFGPARQKQKRPLFMKRTNITIGPECSHRCVYVRGELHTHRRCDIVSRILSLHRLEGQKTNGSQCVRKV</sequence>
<dbReference type="InParanoid" id="A0A0D0BSS0"/>
<reference evidence="2" key="2">
    <citation type="submission" date="2015-01" db="EMBL/GenBank/DDBJ databases">
        <title>Evolutionary Origins and Diversification of the Mycorrhizal Mutualists.</title>
        <authorList>
            <consortium name="DOE Joint Genome Institute"/>
            <consortium name="Mycorrhizal Genomics Consortium"/>
            <person name="Kohler A."/>
            <person name="Kuo A."/>
            <person name="Nagy L.G."/>
            <person name="Floudas D."/>
            <person name="Copeland A."/>
            <person name="Barry K.W."/>
            <person name="Cichocki N."/>
            <person name="Veneault-Fourrey C."/>
            <person name="LaButti K."/>
            <person name="Lindquist E.A."/>
            <person name="Lipzen A."/>
            <person name="Lundell T."/>
            <person name="Morin E."/>
            <person name="Murat C."/>
            <person name="Riley R."/>
            <person name="Ohm R."/>
            <person name="Sun H."/>
            <person name="Tunlid A."/>
            <person name="Henrissat B."/>
            <person name="Grigoriev I.V."/>
            <person name="Hibbett D.S."/>
            <person name="Martin F."/>
        </authorList>
    </citation>
    <scope>NUCLEOTIDE SEQUENCE [LARGE SCALE GENOMIC DNA]</scope>
    <source>
        <strain evidence="2">UH-Slu-Lm8-n1</strain>
    </source>
</reference>
<reference evidence="1 2" key="1">
    <citation type="submission" date="2014-04" db="EMBL/GenBank/DDBJ databases">
        <authorList>
            <consortium name="DOE Joint Genome Institute"/>
            <person name="Kuo A."/>
            <person name="Ruytinx J."/>
            <person name="Rineau F."/>
            <person name="Colpaert J."/>
            <person name="Kohler A."/>
            <person name="Nagy L.G."/>
            <person name="Floudas D."/>
            <person name="Copeland A."/>
            <person name="Barry K.W."/>
            <person name="Cichocki N."/>
            <person name="Veneault-Fourrey C."/>
            <person name="LaButti K."/>
            <person name="Lindquist E.A."/>
            <person name="Lipzen A."/>
            <person name="Lundell T."/>
            <person name="Morin E."/>
            <person name="Murat C."/>
            <person name="Sun H."/>
            <person name="Tunlid A."/>
            <person name="Henrissat B."/>
            <person name="Grigoriev I.V."/>
            <person name="Hibbett D.S."/>
            <person name="Martin F."/>
            <person name="Nordberg H.P."/>
            <person name="Cantor M.N."/>
            <person name="Hua S.X."/>
        </authorList>
    </citation>
    <scope>NUCLEOTIDE SEQUENCE [LARGE SCALE GENOMIC DNA]</scope>
    <source>
        <strain evidence="1 2">UH-Slu-Lm8-n1</strain>
    </source>
</reference>
<keyword evidence="2" id="KW-1185">Reference proteome</keyword>
<dbReference type="HOGENOM" id="CLU_1653299_0_0_1"/>
<evidence type="ECO:0000313" key="2">
    <source>
        <dbReference type="Proteomes" id="UP000054485"/>
    </source>
</evidence>
<proteinExistence type="predicted"/>
<feature type="non-terminal residue" evidence="1">
    <location>
        <position position="1"/>
    </location>
</feature>
<dbReference type="AlphaFoldDB" id="A0A0D0BSS0"/>
<dbReference type="Proteomes" id="UP000054485">
    <property type="component" value="Unassembled WGS sequence"/>
</dbReference>
<dbReference type="EMBL" id="KN835136">
    <property type="protein sequence ID" value="KIK48717.1"/>
    <property type="molecule type" value="Genomic_DNA"/>
</dbReference>
<accession>A0A0D0BSS0</accession>
<evidence type="ECO:0000313" key="1">
    <source>
        <dbReference type="EMBL" id="KIK48717.1"/>
    </source>
</evidence>
<protein>
    <submittedName>
        <fullName evidence="1">Uncharacterized protein</fullName>
    </submittedName>
</protein>